<sequence>MAHVGSVSRGKRLAKRVHARFSPSVPNVEKKGRQRPPF</sequence>
<dbReference type="EMBL" id="CP022115">
    <property type="protein sequence ID" value="ASJ25601.1"/>
    <property type="molecule type" value="Genomic_DNA"/>
</dbReference>
<protein>
    <submittedName>
        <fullName evidence="2">Uncharacterized protein</fullName>
    </submittedName>
</protein>
<feature type="compositionally biased region" description="Basic residues" evidence="1">
    <location>
        <begin position="9"/>
        <end position="19"/>
    </location>
</feature>
<evidence type="ECO:0000313" key="3">
    <source>
        <dbReference type="Proteomes" id="UP000197424"/>
    </source>
</evidence>
<reference evidence="3" key="1">
    <citation type="submission" date="2017-06" db="EMBL/GenBank/DDBJ databases">
        <title>Whole genome sequence of Laribacter hongkongensis LHGZ1.</title>
        <authorList>
            <person name="Chen D."/>
            <person name="Wu H."/>
            <person name="Chen J."/>
        </authorList>
    </citation>
    <scope>NUCLEOTIDE SEQUENCE [LARGE SCALE GENOMIC DNA]</scope>
    <source>
        <strain evidence="3">LHGZ1</strain>
    </source>
</reference>
<evidence type="ECO:0000256" key="1">
    <source>
        <dbReference type="SAM" id="MobiDB-lite"/>
    </source>
</evidence>
<gene>
    <name evidence="2" type="ORF">LHGZ1_2770</name>
</gene>
<organism evidence="2 3">
    <name type="scientific">Laribacter hongkongensis</name>
    <dbReference type="NCBI Taxonomy" id="168471"/>
    <lineage>
        <taxon>Bacteria</taxon>
        <taxon>Pseudomonadati</taxon>
        <taxon>Pseudomonadota</taxon>
        <taxon>Betaproteobacteria</taxon>
        <taxon>Neisseriales</taxon>
        <taxon>Aquaspirillaceae</taxon>
        <taxon>Laribacter</taxon>
    </lineage>
</organism>
<proteinExistence type="predicted"/>
<accession>A0A248LM94</accession>
<evidence type="ECO:0000313" key="2">
    <source>
        <dbReference type="EMBL" id="ASJ25601.1"/>
    </source>
</evidence>
<dbReference type="Proteomes" id="UP000197424">
    <property type="component" value="Chromosome"/>
</dbReference>
<dbReference type="AlphaFoldDB" id="A0A248LM94"/>
<name>A0A248LM94_9NEIS</name>
<feature type="region of interest" description="Disordered" evidence="1">
    <location>
        <begin position="1"/>
        <end position="38"/>
    </location>
</feature>